<feature type="domain" description="Myb/SANT-like" evidence="2">
    <location>
        <begin position="12"/>
        <end position="85"/>
    </location>
</feature>
<sequence>MLELVQYGAVESGNFKNGGFNKLEALMVNKIPGFPLKANPHIKSRHRFFKSKYVAICEVQTGSCSGFGWDESRKCVVADDDVFKKWLKSHPNCAGLNKKPFHHFDQLARIFGKARAMGGEGEATANVDDSDTDDEAMNVMNDMDDETSQRVLEQMINEGVNHRTILQEQQESGLTRTSPPTGNNKRARNEAAKSAIASEISKLQPIMEQTTMNIERIANSFYKDDELTVKRESLYDELSKMEGLTSDQVISAAMLLFKDDRMAQLYYQLPEVERMTFLLRMIN</sequence>
<reference evidence="3" key="1">
    <citation type="submission" date="2022-08" db="EMBL/GenBank/DDBJ databases">
        <authorList>
            <person name="Gutierrez-Valencia J."/>
        </authorList>
    </citation>
    <scope>NUCLEOTIDE SEQUENCE</scope>
</reference>
<dbReference type="PANTHER" id="PTHR46250:SF18">
    <property type="entry name" value="MYB_SANT-LIKE DOMAIN-CONTAINING PROTEIN"/>
    <property type="match status" value="1"/>
</dbReference>
<comment type="caution">
    <text evidence="3">The sequence shown here is derived from an EMBL/GenBank/DDBJ whole genome shotgun (WGS) entry which is preliminary data.</text>
</comment>
<feature type="region of interest" description="Disordered" evidence="1">
    <location>
        <begin position="167"/>
        <end position="191"/>
    </location>
</feature>
<name>A0AAV0P1S2_9ROSI</name>
<dbReference type="Proteomes" id="UP001154282">
    <property type="component" value="Unassembled WGS sequence"/>
</dbReference>
<evidence type="ECO:0000259" key="2">
    <source>
        <dbReference type="Pfam" id="PF12776"/>
    </source>
</evidence>
<evidence type="ECO:0000313" key="3">
    <source>
        <dbReference type="EMBL" id="CAI0464905.1"/>
    </source>
</evidence>
<protein>
    <recommendedName>
        <fullName evidence="2">Myb/SANT-like domain-containing protein</fullName>
    </recommendedName>
</protein>
<dbReference type="EMBL" id="CAMGYJ010000008">
    <property type="protein sequence ID" value="CAI0464905.1"/>
    <property type="molecule type" value="Genomic_DNA"/>
</dbReference>
<dbReference type="AlphaFoldDB" id="A0AAV0P1S2"/>
<feature type="compositionally biased region" description="Polar residues" evidence="1">
    <location>
        <begin position="167"/>
        <end position="184"/>
    </location>
</feature>
<gene>
    <name evidence="3" type="ORF">LITE_LOCUS36375</name>
</gene>
<dbReference type="Pfam" id="PF12776">
    <property type="entry name" value="Myb_DNA-bind_3"/>
    <property type="match status" value="1"/>
</dbReference>
<accession>A0AAV0P1S2</accession>
<proteinExistence type="predicted"/>
<dbReference type="PANTHER" id="PTHR46250">
    <property type="entry name" value="MYB/SANT-LIKE DNA-BINDING DOMAIN PROTEIN-RELATED"/>
    <property type="match status" value="1"/>
</dbReference>
<dbReference type="InterPro" id="IPR024752">
    <property type="entry name" value="Myb/SANT-like_dom"/>
</dbReference>
<evidence type="ECO:0000313" key="4">
    <source>
        <dbReference type="Proteomes" id="UP001154282"/>
    </source>
</evidence>
<organism evidence="3 4">
    <name type="scientific">Linum tenue</name>
    <dbReference type="NCBI Taxonomy" id="586396"/>
    <lineage>
        <taxon>Eukaryota</taxon>
        <taxon>Viridiplantae</taxon>
        <taxon>Streptophyta</taxon>
        <taxon>Embryophyta</taxon>
        <taxon>Tracheophyta</taxon>
        <taxon>Spermatophyta</taxon>
        <taxon>Magnoliopsida</taxon>
        <taxon>eudicotyledons</taxon>
        <taxon>Gunneridae</taxon>
        <taxon>Pentapetalae</taxon>
        <taxon>rosids</taxon>
        <taxon>fabids</taxon>
        <taxon>Malpighiales</taxon>
        <taxon>Linaceae</taxon>
        <taxon>Linum</taxon>
    </lineage>
</organism>
<keyword evidence="4" id="KW-1185">Reference proteome</keyword>
<evidence type="ECO:0000256" key="1">
    <source>
        <dbReference type="SAM" id="MobiDB-lite"/>
    </source>
</evidence>